<name>A0ABW0U8W2_9BACI</name>
<comment type="caution">
    <text evidence="3">The sequence shown here is derived from an EMBL/GenBank/DDBJ whole genome shotgun (WGS) entry which is preliminary data.</text>
</comment>
<evidence type="ECO:0000313" key="3">
    <source>
        <dbReference type="EMBL" id="MFC5629224.1"/>
    </source>
</evidence>
<protein>
    <submittedName>
        <fullName evidence="3">Stage III sporulation protein AG</fullName>
    </submittedName>
</protein>
<dbReference type="InterPro" id="IPR014195">
    <property type="entry name" value="Spore_III_AG"/>
</dbReference>
<evidence type="ECO:0000256" key="2">
    <source>
        <dbReference type="SAM" id="Phobius"/>
    </source>
</evidence>
<keyword evidence="2" id="KW-1133">Transmembrane helix</keyword>
<feature type="transmembrane region" description="Helical" evidence="2">
    <location>
        <begin position="28"/>
        <end position="48"/>
    </location>
</feature>
<gene>
    <name evidence="3" type="primary">spoIIIAG</name>
    <name evidence="3" type="ORF">ACFPTR_10150</name>
</gene>
<evidence type="ECO:0000256" key="1">
    <source>
        <dbReference type="SAM" id="MobiDB-lite"/>
    </source>
</evidence>
<evidence type="ECO:0000313" key="4">
    <source>
        <dbReference type="Proteomes" id="UP001596143"/>
    </source>
</evidence>
<dbReference type="Proteomes" id="UP001596143">
    <property type="component" value="Unassembled WGS sequence"/>
</dbReference>
<sequence>MAEEDKKTSISFLKDLLKGQKESTKKPIPWYLIVILFFGIALMIFGTINKTDVPEDDWNHLHHSQDEVVKTGAKPEGKDSFTEKEMEERLADMLTKISGIENATVMVTFEGSEKKEYEKNSYVHQQTTKEKDQEGGSRTVEDGEIEEEMVVLQKENREEPVLYQTKNPDIRGVLVVAEGVENTQIKEWVVEAVTRVMDVAPHKVSVLPKEKGKE</sequence>
<organism evidence="3 4">
    <name type="scientific">Aliibacillus thermotolerans</name>
    <dbReference type="NCBI Taxonomy" id="1834418"/>
    <lineage>
        <taxon>Bacteria</taxon>
        <taxon>Bacillati</taxon>
        <taxon>Bacillota</taxon>
        <taxon>Bacilli</taxon>
        <taxon>Bacillales</taxon>
        <taxon>Bacillaceae</taxon>
        <taxon>Aliibacillus</taxon>
    </lineage>
</organism>
<keyword evidence="2" id="KW-0472">Membrane</keyword>
<dbReference type="RefSeq" id="WP_270898520.1">
    <property type="nucleotide sequence ID" value="NZ_JBHSPF010000055.1"/>
</dbReference>
<keyword evidence="4" id="KW-1185">Reference proteome</keyword>
<feature type="region of interest" description="Disordered" evidence="1">
    <location>
        <begin position="118"/>
        <end position="140"/>
    </location>
</feature>
<accession>A0ABW0U8W2</accession>
<proteinExistence type="predicted"/>
<dbReference type="NCBIfam" id="TIGR02830">
    <property type="entry name" value="spore_III_AG"/>
    <property type="match status" value="1"/>
</dbReference>
<reference evidence="4" key="1">
    <citation type="journal article" date="2019" name="Int. J. Syst. Evol. Microbiol.">
        <title>The Global Catalogue of Microorganisms (GCM) 10K type strain sequencing project: providing services to taxonomists for standard genome sequencing and annotation.</title>
        <authorList>
            <consortium name="The Broad Institute Genomics Platform"/>
            <consortium name="The Broad Institute Genome Sequencing Center for Infectious Disease"/>
            <person name="Wu L."/>
            <person name="Ma J."/>
        </authorList>
    </citation>
    <scope>NUCLEOTIDE SEQUENCE [LARGE SCALE GENOMIC DNA]</scope>
    <source>
        <strain evidence="4">CGMCC 1.15790</strain>
    </source>
</reference>
<dbReference type="EMBL" id="JBHSPF010000055">
    <property type="protein sequence ID" value="MFC5629224.1"/>
    <property type="molecule type" value="Genomic_DNA"/>
</dbReference>
<keyword evidence="2" id="KW-0812">Transmembrane</keyword>